<gene>
    <name evidence="3" type="primary">LOC107904033</name>
</gene>
<dbReference type="Proteomes" id="UP000818029">
    <property type="component" value="Chromosome D05"/>
</dbReference>
<proteinExistence type="predicted"/>
<name>A0A1U8J636_GOSHI</name>
<reference evidence="2" key="1">
    <citation type="journal article" date="2020" name="Nat. Genet.">
        <title>Genomic diversifications of five Gossypium allopolyploid species and their impact on cotton improvement.</title>
        <authorList>
            <person name="Chen Z.J."/>
            <person name="Sreedasyam A."/>
            <person name="Ando A."/>
            <person name="Song Q."/>
            <person name="De Santiago L.M."/>
            <person name="Hulse-Kemp A.M."/>
            <person name="Ding M."/>
            <person name="Ye W."/>
            <person name="Kirkbride R.C."/>
            <person name="Jenkins J."/>
            <person name="Plott C."/>
            <person name="Lovell J."/>
            <person name="Lin Y.M."/>
            <person name="Vaughn R."/>
            <person name="Liu B."/>
            <person name="Simpson S."/>
            <person name="Scheffler B.E."/>
            <person name="Wen L."/>
            <person name="Saski C.A."/>
            <person name="Grover C.E."/>
            <person name="Hu G."/>
            <person name="Conover J.L."/>
            <person name="Carlson J.W."/>
            <person name="Shu S."/>
            <person name="Boston L.B."/>
            <person name="Williams M."/>
            <person name="Peterson D.G."/>
            <person name="McGee K."/>
            <person name="Jones D.C."/>
            <person name="Wendel J.F."/>
            <person name="Stelly D.M."/>
            <person name="Grimwood J."/>
            <person name="Schmutz J."/>
        </authorList>
    </citation>
    <scope>NUCLEOTIDE SEQUENCE [LARGE SCALE GENOMIC DNA]</scope>
    <source>
        <strain evidence="2">cv. TM-1</strain>
    </source>
</reference>
<evidence type="ECO:0000256" key="1">
    <source>
        <dbReference type="SAM" id="MobiDB-lite"/>
    </source>
</evidence>
<dbReference type="AlphaFoldDB" id="A0A1U8J636"/>
<dbReference type="GeneID" id="107904033"/>
<feature type="compositionally biased region" description="Acidic residues" evidence="1">
    <location>
        <begin position="70"/>
        <end position="82"/>
    </location>
</feature>
<dbReference type="RefSeq" id="XP_016685796.1">
    <property type="nucleotide sequence ID" value="XM_016830307.2"/>
</dbReference>
<reference evidence="3" key="2">
    <citation type="submission" date="2025-08" db="UniProtKB">
        <authorList>
            <consortium name="RefSeq"/>
        </authorList>
    </citation>
    <scope>IDENTIFICATION</scope>
</reference>
<sequence>MVKCSFLCCWFFGAAYPFFFSHFRFQSSFLFFVPLPQDRHMTLEYFLMQFEIRNTNFRTHQMENAHDRESDNDDDDDDDDGESNNSSGFEMELTRDAIASSLMNSL</sequence>
<keyword evidence="2" id="KW-1185">Reference proteome</keyword>
<organism evidence="2 3">
    <name type="scientific">Gossypium hirsutum</name>
    <name type="common">Upland cotton</name>
    <name type="synonym">Gossypium mexicanum</name>
    <dbReference type="NCBI Taxonomy" id="3635"/>
    <lineage>
        <taxon>Eukaryota</taxon>
        <taxon>Viridiplantae</taxon>
        <taxon>Streptophyta</taxon>
        <taxon>Embryophyta</taxon>
        <taxon>Tracheophyta</taxon>
        <taxon>Spermatophyta</taxon>
        <taxon>Magnoliopsida</taxon>
        <taxon>eudicotyledons</taxon>
        <taxon>Gunneridae</taxon>
        <taxon>Pentapetalae</taxon>
        <taxon>rosids</taxon>
        <taxon>malvids</taxon>
        <taxon>Malvales</taxon>
        <taxon>Malvaceae</taxon>
        <taxon>Malvoideae</taxon>
        <taxon>Gossypium</taxon>
    </lineage>
</organism>
<evidence type="ECO:0000313" key="2">
    <source>
        <dbReference type="Proteomes" id="UP000818029"/>
    </source>
</evidence>
<accession>A0A1U8J636</accession>
<protein>
    <submittedName>
        <fullName evidence="3">Uncharacterized protein isoform X2</fullName>
    </submittedName>
</protein>
<feature type="region of interest" description="Disordered" evidence="1">
    <location>
        <begin position="61"/>
        <end position="94"/>
    </location>
</feature>
<evidence type="ECO:0000313" key="3">
    <source>
        <dbReference type="RefSeq" id="XP_016685796.1"/>
    </source>
</evidence>